<feature type="region of interest" description="Disordered" evidence="1">
    <location>
        <begin position="55"/>
        <end position="84"/>
    </location>
</feature>
<gene>
    <name evidence="2" type="ORF">FCM35_KLT06903</name>
</gene>
<organism evidence="2 3">
    <name type="scientific">Carex littledalei</name>
    <dbReference type="NCBI Taxonomy" id="544730"/>
    <lineage>
        <taxon>Eukaryota</taxon>
        <taxon>Viridiplantae</taxon>
        <taxon>Streptophyta</taxon>
        <taxon>Embryophyta</taxon>
        <taxon>Tracheophyta</taxon>
        <taxon>Spermatophyta</taxon>
        <taxon>Magnoliopsida</taxon>
        <taxon>Liliopsida</taxon>
        <taxon>Poales</taxon>
        <taxon>Cyperaceae</taxon>
        <taxon>Cyperoideae</taxon>
        <taxon>Cariceae</taxon>
        <taxon>Carex</taxon>
        <taxon>Carex subgen. Euthyceras</taxon>
    </lineage>
</organism>
<feature type="compositionally biased region" description="Polar residues" evidence="1">
    <location>
        <begin position="60"/>
        <end position="72"/>
    </location>
</feature>
<protein>
    <submittedName>
        <fullName evidence="2">Uncharacterized protein</fullName>
    </submittedName>
</protein>
<sequence>MRGATGSEFDEADLRQVGSDRIWIEPKFACPTQIHLAQGGIHLDPIREKLLEISEAGSRSAPSESEAVATTVNRERRGEGTEKE</sequence>
<proteinExistence type="predicted"/>
<dbReference type="AlphaFoldDB" id="A0A833QWH4"/>
<dbReference type="Proteomes" id="UP000623129">
    <property type="component" value="Unassembled WGS sequence"/>
</dbReference>
<evidence type="ECO:0000313" key="3">
    <source>
        <dbReference type="Proteomes" id="UP000623129"/>
    </source>
</evidence>
<name>A0A833QWH4_9POAL</name>
<accession>A0A833QWH4</accession>
<keyword evidence="3" id="KW-1185">Reference proteome</keyword>
<reference evidence="2" key="1">
    <citation type="submission" date="2020-01" db="EMBL/GenBank/DDBJ databases">
        <title>Genome sequence of Kobresia littledalei, the first chromosome-level genome in the family Cyperaceae.</title>
        <authorList>
            <person name="Qu G."/>
        </authorList>
    </citation>
    <scope>NUCLEOTIDE SEQUENCE</scope>
    <source>
        <strain evidence="2">C.B.Clarke</strain>
        <tissue evidence="2">Leaf</tissue>
    </source>
</reference>
<comment type="caution">
    <text evidence="2">The sequence shown here is derived from an EMBL/GenBank/DDBJ whole genome shotgun (WGS) entry which is preliminary data.</text>
</comment>
<evidence type="ECO:0000313" key="2">
    <source>
        <dbReference type="EMBL" id="KAF3328297.1"/>
    </source>
</evidence>
<feature type="compositionally biased region" description="Basic and acidic residues" evidence="1">
    <location>
        <begin position="73"/>
        <end position="84"/>
    </location>
</feature>
<dbReference type="EMBL" id="SWLB01000016">
    <property type="protein sequence ID" value="KAF3328297.1"/>
    <property type="molecule type" value="Genomic_DNA"/>
</dbReference>
<evidence type="ECO:0000256" key="1">
    <source>
        <dbReference type="SAM" id="MobiDB-lite"/>
    </source>
</evidence>